<comment type="caution">
    <text evidence="2">The sequence shown here is derived from an EMBL/GenBank/DDBJ whole genome shotgun (WGS) entry which is preliminary data.</text>
</comment>
<evidence type="ECO:0000313" key="3">
    <source>
        <dbReference type="Proteomes" id="UP000018890"/>
    </source>
</evidence>
<name>W4Q1K2_9BACI</name>
<keyword evidence="1" id="KW-0472">Membrane</keyword>
<dbReference type="AlphaFoldDB" id="W4Q1K2"/>
<dbReference type="Pfam" id="PF11146">
    <property type="entry name" value="DUF2905"/>
    <property type="match status" value="1"/>
</dbReference>
<proteinExistence type="predicted"/>
<dbReference type="RefSeq" id="WP_034744992.1">
    <property type="nucleotide sequence ID" value="NZ_BAUT01000015.1"/>
</dbReference>
<sequence>MNFPKVLITVGILCIVIGVLWLLIGRFIPLGKLPGDILIKRENSTFYFPIVTSIVISILLSLFFFIFGRFR</sequence>
<keyword evidence="3" id="KW-1185">Reference proteome</keyword>
<dbReference type="InterPro" id="IPR021320">
    <property type="entry name" value="DUF2905"/>
</dbReference>
<dbReference type="Proteomes" id="UP000018890">
    <property type="component" value="Unassembled WGS sequence"/>
</dbReference>
<keyword evidence="1" id="KW-1133">Transmembrane helix</keyword>
<reference evidence="2" key="1">
    <citation type="journal article" date="2014" name="Genome Announc.">
        <title>Draft Genome Sequences of Three Alkaliphilic Bacillus Strains, Bacillus wakoensis JCM 9140T, Bacillus akibai JCM 9157T, and Bacillus hemicellulosilyticus JCM 9152T.</title>
        <authorList>
            <person name="Yuki M."/>
            <person name="Oshima K."/>
            <person name="Suda W."/>
            <person name="Oshida Y."/>
            <person name="Kitamura K."/>
            <person name="Iida T."/>
            <person name="Hattori M."/>
            <person name="Ohkuma M."/>
        </authorList>
    </citation>
    <scope>NUCLEOTIDE SEQUENCE [LARGE SCALE GENOMIC DNA]</scope>
    <source>
        <strain evidence="2">JCM 9140</strain>
    </source>
</reference>
<evidence type="ECO:0000313" key="2">
    <source>
        <dbReference type="EMBL" id="GAE25926.1"/>
    </source>
</evidence>
<dbReference type="OrthoDB" id="9811610at2"/>
<dbReference type="STRING" id="1236970.JCM9140_1949"/>
<organism evidence="2 3">
    <name type="scientific">Halalkalibacter wakoensis JCM 9140</name>
    <dbReference type="NCBI Taxonomy" id="1236970"/>
    <lineage>
        <taxon>Bacteria</taxon>
        <taxon>Bacillati</taxon>
        <taxon>Bacillota</taxon>
        <taxon>Bacilli</taxon>
        <taxon>Bacillales</taxon>
        <taxon>Bacillaceae</taxon>
        <taxon>Halalkalibacter</taxon>
    </lineage>
</organism>
<evidence type="ECO:0008006" key="4">
    <source>
        <dbReference type="Google" id="ProtNLM"/>
    </source>
</evidence>
<dbReference type="PANTHER" id="PTHR36443">
    <property type="entry name" value="BSR5223 PROTEIN"/>
    <property type="match status" value="1"/>
</dbReference>
<dbReference type="EMBL" id="BAUT01000015">
    <property type="protein sequence ID" value="GAE25926.1"/>
    <property type="molecule type" value="Genomic_DNA"/>
</dbReference>
<dbReference type="PANTHER" id="PTHR36443:SF1">
    <property type="entry name" value="BSR5223 PROTEIN"/>
    <property type="match status" value="1"/>
</dbReference>
<feature type="transmembrane region" description="Helical" evidence="1">
    <location>
        <begin position="46"/>
        <end position="67"/>
    </location>
</feature>
<gene>
    <name evidence="2" type="ORF">JCM9140_1949</name>
</gene>
<protein>
    <recommendedName>
        <fullName evidence="4">DUF2905 domain-containing protein</fullName>
    </recommendedName>
</protein>
<keyword evidence="1" id="KW-0812">Transmembrane</keyword>
<evidence type="ECO:0000256" key="1">
    <source>
        <dbReference type="SAM" id="Phobius"/>
    </source>
</evidence>
<accession>W4Q1K2</accession>
<feature type="transmembrane region" description="Helical" evidence="1">
    <location>
        <begin position="6"/>
        <end position="25"/>
    </location>
</feature>